<keyword evidence="3" id="KW-1185">Reference proteome</keyword>
<name>A0A8H6YJU4_9AGAR</name>
<comment type="caution">
    <text evidence="2">The sequence shown here is derived from an EMBL/GenBank/DDBJ whole genome shotgun (WGS) entry which is preliminary data.</text>
</comment>
<feature type="region of interest" description="Disordered" evidence="1">
    <location>
        <begin position="1"/>
        <end position="30"/>
    </location>
</feature>
<dbReference type="Proteomes" id="UP000620124">
    <property type="component" value="Unassembled WGS sequence"/>
</dbReference>
<gene>
    <name evidence="2" type="ORF">MVEN_00767500</name>
</gene>
<evidence type="ECO:0000313" key="2">
    <source>
        <dbReference type="EMBL" id="KAF7360377.1"/>
    </source>
</evidence>
<proteinExistence type="predicted"/>
<sequence length="280" mass="29152">MPEGVGEQLPPGLTERPEHPDVDGDAGRVPPVVPINNTSFLPQLDADEFCKEYHLGDDIRGLLKKNGFYTVNSLFERMLSEKPAIRTSTKREFTGPQIMGGRGGQGGDGGLVAGRGGTGMAPQMELYDGFWFSIPEGGIDSAGDAGGVLGVIGTGEQAQATATGGATLNAGPALESGLLHWGSIHPIEVPGEQGEVASGQGLARGGAGGFGGQFGLVYVALFKKIVGGGAISPTLIFPINKDTRRLVPHTPLEDFNIRSALCQRLTDHGFQTVGGSFQDI</sequence>
<dbReference type="OrthoDB" id="3025659at2759"/>
<evidence type="ECO:0000313" key="3">
    <source>
        <dbReference type="Proteomes" id="UP000620124"/>
    </source>
</evidence>
<reference evidence="2" key="1">
    <citation type="submission" date="2020-05" db="EMBL/GenBank/DDBJ databases">
        <title>Mycena genomes resolve the evolution of fungal bioluminescence.</title>
        <authorList>
            <person name="Tsai I.J."/>
        </authorList>
    </citation>
    <scope>NUCLEOTIDE SEQUENCE</scope>
    <source>
        <strain evidence="2">CCC161011</strain>
    </source>
</reference>
<evidence type="ECO:0000256" key="1">
    <source>
        <dbReference type="SAM" id="MobiDB-lite"/>
    </source>
</evidence>
<dbReference type="EMBL" id="JACAZI010000005">
    <property type="protein sequence ID" value="KAF7360377.1"/>
    <property type="molecule type" value="Genomic_DNA"/>
</dbReference>
<dbReference type="AlphaFoldDB" id="A0A8H6YJU4"/>
<accession>A0A8H6YJU4</accession>
<feature type="compositionally biased region" description="Basic and acidic residues" evidence="1">
    <location>
        <begin position="15"/>
        <end position="26"/>
    </location>
</feature>
<organism evidence="2 3">
    <name type="scientific">Mycena venus</name>
    <dbReference type="NCBI Taxonomy" id="2733690"/>
    <lineage>
        <taxon>Eukaryota</taxon>
        <taxon>Fungi</taxon>
        <taxon>Dikarya</taxon>
        <taxon>Basidiomycota</taxon>
        <taxon>Agaricomycotina</taxon>
        <taxon>Agaricomycetes</taxon>
        <taxon>Agaricomycetidae</taxon>
        <taxon>Agaricales</taxon>
        <taxon>Marasmiineae</taxon>
        <taxon>Mycenaceae</taxon>
        <taxon>Mycena</taxon>
    </lineage>
</organism>
<protein>
    <submittedName>
        <fullName evidence="2">Uncharacterized protein</fullName>
    </submittedName>
</protein>